<dbReference type="InterPro" id="IPR045135">
    <property type="entry name" value="Rpn7_N"/>
</dbReference>
<evidence type="ECO:0000256" key="4">
    <source>
        <dbReference type="ARBA" id="ARBA00022790"/>
    </source>
</evidence>
<evidence type="ECO:0000313" key="9">
    <source>
        <dbReference type="Proteomes" id="UP000013776"/>
    </source>
</evidence>
<dbReference type="AlphaFoldDB" id="R4XC15"/>
<dbReference type="EMBL" id="CAHR02000122">
    <property type="protein sequence ID" value="CCG83100.1"/>
    <property type="molecule type" value="Genomic_DNA"/>
</dbReference>
<evidence type="ECO:0000256" key="2">
    <source>
        <dbReference type="ARBA" id="ARBA00004496"/>
    </source>
</evidence>
<sequence>MTQEGASVTWESLDIYISAYSGITKVRRLLHIAEHFDALRIPAYKLALSTLEAESLDTATYEVIMEKLKSCDSSEQLDTTWLRTSSKKATAITDKLEQELKAYKNNLIKESIRMGQQDIANHYVNTGDLTSALRALVRNRDYCTTPLHIFQVNMGIINISILLGNWAQVQSYVAKVENMSAQLKEKSAAQNHINVASALALLSQKKYKDAADLLLQVDASIESTYNNIIAMNDIANYTSLLALATFPRDDILKLSDSASFTPFLELEVASREALTAFHRNRYAKCFRLLDSIKPNMLADIYFAPHVEEIYTLIKERSMLLFIGAFKVISLDRISNVFDMPMEAVRDSLASLIMREKLPTSKIDMRRVLVVNEGKVPRQSVYQKAFDVSNHYAEEVERSLFHLAVVKAGLQVESATIKPPSRSKQFIGASKGNHIIEESEDIDMMEIA</sequence>
<evidence type="ECO:0000256" key="1">
    <source>
        <dbReference type="ARBA" id="ARBA00004123"/>
    </source>
</evidence>
<keyword evidence="9" id="KW-1185">Reference proteome</keyword>
<dbReference type="InterPro" id="IPR019585">
    <property type="entry name" value="Rpn7/CSN1"/>
</dbReference>
<comment type="caution">
    <text evidence="8">The sequence shown here is derived from an EMBL/GenBank/DDBJ whole genome shotgun (WGS) entry which is preliminary data.</text>
</comment>
<feature type="coiled-coil region" evidence="6">
    <location>
        <begin position="86"/>
        <end position="113"/>
    </location>
</feature>
<dbReference type="GO" id="GO:0005737">
    <property type="term" value="C:cytoplasm"/>
    <property type="evidence" value="ECO:0007669"/>
    <property type="project" value="UniProtKB-SubCell"/>
</dbReference>
<dbReference type="GO" id="GO:0008180">
    <property type="term" value="C:COP9 signalosome"/>
    <property type="evidence" value="ECO:0007669"/>
    <property type="project" value="UniProtKB-KW"/>
</dbReference>
<protein>
    <submittedName>
        <fullName evidence="8">COP9 signalosome subunit 1</fullName>
    </submittedName>
</protein>
<dbReference type="Gene3D" id="1.25.40.570">
    <property type="match status" value="1"/>
</dbReference>
<accession>R4XC15</accession>
<name>R4XC15_TAPDE</name>
<dbReference type="PANTHER" id="PTHR14145:SF2">
    <property type="entry name" value="COP9 SIGNALOSOME COMPLEX SUBUNIT 1"/>
    <property type="match status" value="1"/>
</dbReference>
<dbReference type="Proteomes" id="UP000013776">
    <property type="component" value="Unassembled WGS sequence"/>
</dbReference>
<keyword evidence="3" id="KW-0963">Cytoplasm</keyword>
<evidence type="ECO:0000256" key="3">
    <source>
        <dbReference type="ARBA" id="ARBA00022490"/>
    </source>
</evidence>
<feature type="domain" description="PCI" evidence="7">
    <location>
        <begin position="206"/>
        <end position="376"/>
    </location>
</feature>
<comment type="subcellular location">
    <subcellularLocation>
        <location evidence="2">Cytoplasm</location>
    </subcellularLocation>
    <subcellularLocation>
        <location evidence="1">Nucleus</location>
    </subcellularLocation>
</comment>
<keyword evidence="4" id="KW-0736">Signalosome</keyword>
<dbReference type="VEuPathDB" id="FungiDB:TAPDE_003018"/>
<organism evidence="8 9">
    <name type="scientific">Taphrina deformans (strain PYCC 5710 / ATCC 11124 / CBS 356.35 / IMI 108563 / JCM 9778 / NBRC 8474)</name>
    <name type="common">Peach leaf curl fungus</name>
    <name type="synonym">Lalaria deformans</name>
    <dbReference type="NCBI Taxonomy" id="1097556"/>
    <lineage>
        <taxon>Eukaryota</taxon>
        <taxon>Fungi</taxon>
        <taxon>Dikarya</taxon>
        <taxon>Ascomycota</taxon>
        <taxon>Taphrinomycotina</taxon>
        <taxon>Taphrinomycetes</taxon>
        <taxon>Taphrinales</taxon>
        <taxon>Taphrinaceae</taxon>
        <taxon>Taphrina</taxon>
    </lineage>
</organism>
<evidence type="ECO:0000256" key="6">
    <source>
        <dbReference type="SAM" id="Coils"/>
    </source>
</evidence>
<dbReference type="Pfam" id="PF01399">
    <property type="entry name" value="PCI"/>
    <property type="match status" value="1"/>
</dbReference>
<evidence type="ECO:0000259" key="7">
    <source>
        <dbReference type="PROSITE" id="PS50250"/>
    </source>
</evidence>
<proteinExistence type="predicted"/>
<dbReference type="PROSITE" id="PS50250">
    <property type="entry name" value="PCI"/>
    <property type="match status" value="1"/>
</dbReference>
<dbReference type="OrthoDB" id="422427at2759"/>
<reference evidence="8 9" key="1">
    <citation type="journal article" date="2013" name="MBio">
        <title>Genome sequencing of the plant pathogen Taphrina deformans, the causal agent of peach leaf curl.</title>
        <authorList>
            <person name="Cisse O.H."/>
            <person name="Almeida J.M.G.C.F."/>
            <person name="Fonseca A."/>
            <person name="Kumar A.A."/>
            <person name="Salojaervi J."/>
            <person name="Overmyer K."/>
            <person name="Hauser P.M."/>
            <person name="Pagni M."/>
        </authorList>
    </citation>
    <scope>NUCLEOTIDE SEQUENCE [LARGE SCALE GENOMIC DNA]</scope>
    <source>
        <strain evidence="9">PYCC 5710 / ATCC 11124 / CBS 356.35 / IMI 108563 / JCM 9778 / NBRC 8474</strain>
    </source>
</reference>
<evidence type="ECO:0000256" key="5">
    <source>
        <dbReference type="ARBA" id="ARBA00023242"/>
    </source>
</evidence>
<dbReference type="InterPro" id="IPR000717">
    <property type="entry name" value="PCI_dom"/>
</dbReference>
<keyword evidence="5" id="KW-0539">Nucleus</keyword>
<keyword evidence="6" id="KW-0175">Coiled coil</keyword>
<evidence type="ECO:0000313" key="8">
    <source>
        <dbReference type="EMBL" id="CCG83100.1"/>
    </source>
</evidence>
<dbReference type="Pfam" id="PF10602">
    <property type="entry name" value="RPN7"/>
    <property type="match status" value="1"/>
</dbReference>
<dbReference type="STRING" id="1097556.R4XC15"/>
<dbReference type="PANTHER" id="PTHR14145">
    <property type="entry name" value="26S PROTESOME SUBUNIT 6"/>
    <property type="match status" value="1"/>
</dbReference>
<dbReference type="eggNOG" id="KOG0686">
    <property type="taxonomic scope" value="Eukaryota"/>
</dbReference>
<gene>
    <name evidence="8" type="ORF">TAPDE_003018</name>
</gene>